<evidence type="ECO:0000313" key="1">
    <source>
        <dbReference type="EMBL" id="GIY34401.1"/>
    </source>
</evidence>
<comment type="caution">
    <text evidence="1">The sequence shown here is derived from an EMBL/GenBank/DDBJ whole genome shotgun (WGS) entry which is preliminary data.</text>
</comment>
<reference evidence="1 2" key="1">
    <citation type="submission" date="2021-06" db="EMBL/GenBank/DDBJ databases">
        <title>Caerostris darwini draft genome.</title>
        <authorList>
            <person name="Kono N."/>
            <person name="Arakawa K."/>
        </authorList>
    </citation>
    <scope>NUCLEOTIDE SEQUENCE [LARGE SCALE GENOMIC DNA]</scope>
</reference>
<sequence length="88" mass="9866">MKADTLLQCHSITPPSIPYRSASPCRGDDEFGKDDKYFGKAPSPLLRQASAGNRRWKKSIVSAPKTGRREASAGFWIWNPDIERQCLT</sequence>
<name>A0AAV4SMC7_9ARAC</name>
<protein>
    <submittedName>
        <fullName evidence="1">Uncharacterized protein</fullName>
    </submittedName>
</protein>
<keyword evidence="2" id="KW-1185">Reference proteome</keyword>
<dbReference type="Proteomes" id="UP001054837">
    <property type="component" value="Unassembled WGS sequence"/>
</dbReference>
<dbReference type="EMBL" id="BPLQ01008057">
    <property type="protein sequence ID" value="GIY34401.1"/>
    <property type="molecule type" value="Genomic_DNA"/>
</dbReference>
<accession>A0AAV4SMC7</accession>
<dbReference type="AlphaFoldDB" id="A0AAV4SMC7"/>
<proteinExistence type="predicted"/>
<gene>
    <name evidence="1" type="ORF">CDAR_35511</name>
</gene>
<evidence type="ECO:0000313" key="2">
    <source>
        <dbReference type="Proteomes" id="UP001054837"/>
    </source>
</evidence>
<organism evidence="1 2">
    <name type="scientific">Caerostris darwini</name>
    <dbReference type="NCBI Taxonomy" id="1538125"/>
    <lineage>
        <taxon>Eukaryota</taxon>
        <taxon>Metazoa</taxon>
        <taxon>Ecdysozoa</taxon>
        <taxon>Arthropoda</taxon>
        <taxon>Chelicerata</taxon>
        <taxon>Arachnida</taxon>
        <taxon>Araneae</taxon>
        <taxon>Araneomorphae</taxon>
        <taxon>Entelegynae</taxon>
        <taxon>Araneoidea</taxon>
        <taxon>Araneidae</taxon>
        <taxon>Caerostris</taxon>
    </lineage>
</organism>